<evidence type="ECO:0000256" key="1">
    <source>
        <dbReference type="SAM" id="MobiDB-lite"/>
    </source>
</evidence>
<feature type="compositionally biased region" description="Basic residues" evidence="1">
    <location>
        <begin position="156"/>
        <end position="173"/>
    </location>
</feature>
<dbReference type="EMBL" id="CAUYUJ010002536">
    <property type="protein sequence ID" value="CAK0801220.1"/>
    <property type="molecule type" value="Genomic_DNA"/>
</dbReference>
<keyword evidence="3" id="KW-1185">Reference proteome</keyword>
<sequence>MAGYLLRSEPGDAVSLCYCELCAYSRGQALLKVYTDEWCEQEVVSISMTASTAVSTRTGSYCTVFGVDAYRFCARTMDEKELWLRAVSNVKVKLMFDAPDPTDRDLSVFREAVWTRVEQLPAADECPPSTQDPLLTCCGAARRPAPRGTAATCSRRSPRGPARTRIRARRRPARPPACAARRQEEAPRRPRSARRRRVARRAPRFRRRGRQSLRARRCRTARSRRAASRAQRPRRRGRPRLRARRSRTARPRRATRRAPRPRRRGRQSLRLGRPSTPAGSRGTPSTGCWRG</sequence>
<feature type="compositionally biased region" description="Polar residues" evidence="1">
    <location>
        <begin position="282"/>
        <end position="291"/>
    </location>
</feature>
<protein>
    <recommendedName>
        <fullName evidence="4">PH domain-containing protein</fullName>
    </recommendedName>
</protein>
<name>A0ABN9Q995_9DINO</name>
<gene>
    <name evidence="2" type="ORF">PCOR1329_LOCUS9160</name>
</gene>
<accession>A0ABN9Q995</accession>
<evidence type="ECO:0000313" key="2">
    <source>
        <dbReference type="EMBL" id="CAK0801220.1"/>
    </source>
</evidence>
<evidence type="ECO:0000313" key="3">
    <source>
        <dbReference type="Proteomes" id="UP001189429"/>
    </source>
</evidence>
<feature type="region of interest" description="Disordered" evidence="1">
    <location>
        <begin position="143"/>
        <end position="291"/>
    </location>
</feature>
<dbReference type="Proteomes" id="UP001189429">
    <property type="component" value="Unassembled WGS sequence"/>
</dbReference>
<feature type="compositionally biased region" description="Basic residues" evidence="1">
    <location>
        <begin position="189"/>
        <end position="267"/>
    </location>
</feature>
<reference evidence="2" key="1">
    <citation type="submission" date="2023-10" db="EMBL/GenBank/DDBJ databases">
        <authorList>
            <person name="Chen Y."/>
            <person name="Shah S."/>
            <person name="Dougan E. K."/>
            <person name="Thang M."/>
            <person name="Chan C."/>
        </authorList>
    </citation>
    <scope>NUCLEOTIDE SEQUENCE [LARGE SCALE GENOMIC DNA]</scope>
</reference>
<feature type="compositionally biased region" description="Low complexity" evidence="1">
    <location>
        <begin position="143"/>
        <end position="155"/>
    </location>
</feature>
<proteinExistence type="predicted"/>
<organism evidence="2 3">
    <name type="scientific">Prorocentrum cordatum</name>
    <dbReference type="NCBI Taxonomy" id="2364126"/>
    <lineage>
        <taxon>Eukaryota</taxon>
        <taxon>Sar</taxon>
        <taxon>Alveolata</taxon>
        <taxon>Dinophyceae</taxon>
        <taxon>Prorocentrales</taxon>
        <taxon>Prorocentraceae</taxon>
        <taxon>Prorocentrum</taxon>
    </lineage>
</organism>
<comment type="caution">
    <text evidence="2">The sequence shown here is derived from an EMBL/GenBank/DDBJ whole genome shotgun (WGS) entry which is preliminary data.</text>
</comment>
<evidence type="ECO:0008006" key="4">
    <source>
        <dbReference type="Google" id="ProtNLM"/>
    </source>
</evidence>